<proteinExistence type="predicted"/>
<sequence length="897" mass="101075">MHITKGTFILPEIGLKTFFTILAAVLIVTGATGQVDFGAYYTKINTGQNWEAYSRTGSRADIIVKLSGAGGQIVFWRGNSYLPYWKTDQGQWNFSEIISRTGNGTSEMPDRANVYSHAEIIQNSPKQIIIQWRYLSQFAEGNPHKGVNPDNFVEETFTIAPDGMVKREVKTGTVKIDEWNDPAFKTTQKLQLRANGIRQISISEPRHSLKEIRVKGNRATGPVVVRPKIWFSFDEGLGDNVSEKIHKIKDVVPGNKTLWKKGISGTSLDFDGYNTVVSIPPVGRAVASGESLTLEGWIALGAYPWNWAPLVQQGDNDGYFLGVDSHGYPGVMIKIDTTWEKLSVPNKPPYNDANHLALFRWYNLAASYDKTQGVMRLFLDGKEIASKSVGKSGVRTVNTDIRIGKAGIMRTPTEGTHDTYPSNFGIDGLIDEVQIYDVALNNNQIAETYRNFFPGKAIANSPDLQKRKFPAPSTNGEFKGVYTHLPYYETWENMFRFGKFADVVVGFDKLPIKYVFWRGVSYIPMIVNESGQWFTNQFDETGFTKDAPGDCEPMSDKGCWDSQVRIIENTPARVVVNWRYRQADPSHHWANYDSTTGWGDISDWDYYIYPDGVACKVMKWYSSKPEEWHEWDEQIAVLSEGQHPESVLKKTPVMTLVDTSGKSVDYDWNPNPPKPNFKGTLIQKINYTGKYDPYSIQNFTDGDIYKGERTWYSVFPSWNHWPTAQINSSGRNASFPDRASHSSISHLYWNLYKEKDGKAAYQEDILMEGMTDKRAVSLTNLAKSWLNAPSAVNISGGKSFGYNPAHRAYSFIINNIPLKFQIAGSNKCPMHNLCFEIKNWNSRTVEAGLKINGNLIKPGANFRQGTFIDSDGTCTLIIWVQMDASSLQSFEVSKVRS</sequence>
<feature type="domain" description="LamG-like jellyroll fold" evidence="3">
    <location>
        <begin position="290"/>
        <end position="443"/>
    </location>
</feature>
<dbReference type="Gene3D" id="2.60.120.200">
    <property type="match status" value="1"/>
</dbReference>
<dbReference type="AlphaFoldDB" id="A0A5J5IAM4"/>
<name>A0A5J5IAM4_9BACT</name>
<dbReference type="PANTHER" id="PTHR47635">
    <property type="entry name" value="CUB DOMAIN-CONTAINING PROTEIN"/>
    <property type="match status" value="1"/>
</dbReference>
<dbReference type="SMART" id="SM00560">
    <property type="entry name" value="LamGL"/>
    <property type="match status" value="1"/>
</dbReference>
<dbReference type="SUPFAM" id="SSF49899">
    <property type="entry name" value="Concanavalin A-like lectins/glucanases"/>
    <property type="match status" value="1"/>
</dbReference>
<dbReference type="EMBL" id="VYQF01000011">
    <property type="protein sequence ID" value="KAA9035636.1"/>
    <property type="molecule type" value="Genomic_DNA"/>
</dbReference>
<keyword evidence="1" id="KW-0732">Signal</keyword>
<comment type="caution">
    <text evidence="4">The sequence shown here is derived from an EMBL/GenBank/DDBJ whole genome shotgun (WGS) entry which is preliminary data.</text>
</comment>
<dbReference type="InterPro" id="IPR006558">
    <property type="entry name" value="LamG-like"/>
</dbReference>
<dbReference type="PANTHER" id="PTHR47635:SF2">
    <property type="entry name" value="LAMG-LIKE JELLYROLL FOLD DOMAIN-CONTAINING PROTEIN"/>
    <property type="match status" value="1"/>
</dbReference>
<keyword evidence="5" id="KW-1185">Reference proteome</keyword>
<dbReference type="InterPro" id="IPR013320">
    <property type="entry name" value="ConA-like_dom_sf"/>
</dbReference>
<evidence type="ECO:0000313" key="4">
    <source>
        <dbReference type="EMBL" id="KAA9035636.1"/>
    </source>
</evidence>
<evidence type="ECO:0000313" key="5">
    <source>
        <dbReference type="Proteomes" id="UP000326903"/>
    </source>
</evidence>
<accession>A0A5J5IAM4</accession>
<evidence type="ECO:0000259" key="3">
    <source>
        <dbReference type="SMART" id="SM00560"/>
    </source>
</evidence>
<dbReference type="GO" id="GO:0005975">
    <property type="term" value="P:carbohydrate metabolic process"/>
    <property type="evidence" value="ECO:0007669"/>
    <property type="project" value="UniProtKB-ARBA"/>
</dbReference>
<dbReference type="GO" id="GO:0004553">
    <property type="term" value="F:hydrolase activity, hydrolyzing O-glycosyl compounds"/>
    <property type="evidence" value="ECO:0007669"/>
    <property type="project" value="UniProtKB-ARBA"/>
</dbReference>
<dbReference type="Pfam" id="PF13385">
    <property type="entry name" value="Laminin_G_3"/>
    <property type="match status" value="1"/>
</dbReference>
<evidence type="ECO:0000256" key="2">
    <source>
        <dbReference type="ARBA" id="ARBA00023157"/>
    </source>
</evidence>
<keyword evidence="2" id="KW-1015">Disulfide bond</keyword>
<organism evidence="4 5">
    <name type="scientific">Ginsengibacter hankyongi</name>
    <dbReference type="NCBI Taxonomy" id="2607284"/>
    <lineage>
        <taxon>Bacteria</taxon>
        <taxon>Pseudomonadati</taxon>
        <taxon>Bacteroidota</taxon>
        <taxon>Chitinophagia</taxon>
        <taxon>Chitinophagales</taxon>
        <taxon>Chitinophagaceae</taxon>
        <taxon>Ginsengibacter</taxon>
    </lineage>
</organism>
<dbReference type="Proteomes" id="UP000326903">
    <property type="component" value="Unassembled WGS sequence"/>
</dbReference>
<reference evidence="4 5" key="1">
    <citation type="submission" date="2019-09" db="EMBL/GenBank/DDBJ databases">
        <title>Draft genome sequence of Ginsengibacter sp. BR5-29.</title>
        <authorList>
            <person name="Im W.-T."/>
        </authorList>
    </citation>
    <scope>NUCLEOTIDE SEQUENCE [LARGE SCALE GENOMIC DNA]</scope>
    <source>
        <strain evidence="4 5">BR5-29</strain>
    </source>
</reference>
<evidence type="ECO:0000256" key="1">
    <source>
        <dbReference type="ARBA" id="ARBA00022729"/>
    </source>
</evidence>
<protein>
    <submittedName>
        <fullName evidence="4">LamG domain-containing protein</fullName>
    </submittedName>
</protein>
<dbReference type="RefSeq" id="WP_150416792.1">
    <property type="nucleotide sequence ID" value="NZ_VYQF01000011.1"/>
</dbReference>
<gene>
    <name evidence="4" type="ORF">FW778_20635</name>
</gene>